<keyword evidence="4" id="KW-0560">Oxidoreductase</keyword>
<gene>
    <name evidence="6" type="ORF">METZ01_LOCUS163654</name>
</gene>
<dbReference type="SUPFAM" id="SSF51905">
    <property type="entry name" value="FAD/NAD(P)-binding domain"/>
    <property type="match status" value="1"/>
</dbReference>
<accession>A0A382BAE6</accession>
<comment type="cofactor">
    <cofactor evidence="1">
        <name>FAD</name>
        <dbReference type="ChEBI" id="CHEBI:57692"/>
    </cofactor>
</comment>
<evidence type="ECO:0000256" key="2">
    <source>
        <dbReference type="ARBA" id="ARBA00022630"/>
    </source>
</evidence>
<dbReference type="NCBIfam" id="NF008425">
    <property type="entry name" value="PRK11259.1"/>
    <property type="match status" value="1"/>
</dbReference>
<dbReference type="PANTHER" id="PTHR10961">
    <property type="entry name" value="PEROXISOMAL SARCOSINE OXIDASE"/>
    <property type="match status" value="1"/>
</dbReference>
<dbReference type="Gene3D" id="3.50.50.60">
    <property type="entry name" value="FAD/NAD(P)-binding domain"/>
    <property type="match status" value="1"/>
</dbReference>
<keyword evidence="2" id="KW-0285">Flavoprotein</keyword>
<dbReference type="Pfam" id="PF01266">
    <property type="entry name" value="DAO"/>
    <property type="match status" value="1"/>
</dbReference>
<evidence type="ECO:0000256" key="3">
    <source>
        <dbReference type="ARBA" id="ARBA00022827"/>
    </source>
</evidence>
<dbReference type="SUPFAM" id="SSF54373">
    <property type="entry name" value="FAD-linked reductases, C-terminal domain"/>
    <property type="match status" value="1"/>
</dbReference>
<dbReference type="InterPro" id="IPR006076">
    <property type="entry name" value="FAD-dep_OxRdtase"/>
</dbReference>
<protein>
    <recommendedName>
        <fullName evidence="5">FAD dependent oxidoreductase domain-containing protein</fullName>
    </recommendedName>
</protein>
<dbReference type="EMBL" id="UINC01028929">
    <property type="protein sequence ID" value="SVB10800.1"/>
    <property type="molecule type" value="Genomic_DNA"/>
</dbReference>
<name>A0A382BAE6_9ZZZZ</name>
<feature type="domain" description="FAD dependent oxidoreductase" evidence="5">
    <location>
        <begin position="6"/>
        <end position="365"/>
    </location>
</feature>
<dbReference type="GO" id="GO:0008115">
    <property type="term" value="F:sarcosine oxidase activity"/>
    <property type="evidence" value="ECO:0007669"/>
    <property type="project" value="TreeGrafter"/>
</dbReference>
<evidence type="ECO:0000256" key="4">
    <source>
        <dbReference type="ARBA" id="ARBA00023002"/>
    </source>
</evidence>
<dbReference type="PANTHER" id="PTHR10961:SF7">
    <property type="entry name" value="FAD DEPENDENT OXIDOREDUCTASE DOMAIN-CONTAINING PROTEIN"/>
    <property type="match status" value="1"/>
</dbReference>
<dbReference type="InterPro" id="IPR045170">
    <property type="entry name" value="MTOX"/>
</dbReference>
<dbReference type="Gene3D" id="3.30.9.10">
    <property type="entry name" value="D-Amino Acid Oxidase, subunit A, domain 2"/>
    <property type="match status" value="1"/>
</dbReference>
<keyword evidence="3" id="KW-0274">FAD</keyword>
<reference evidence="6" key="1">
    <citation type="submission" date="2018-05" db="EMBL/GenBank/DDBJ databases">
        <authorList>
            <person name="Lanie J.A."/>
            <person name="Ng W.-L."/>
            <person name="Kazmierczak K.M."/>
            <person name="Andrzejewski T.M."/>
            <person name="Davidsen T.M."/>
            <person name="Wayne K.J."/>
            <person name="Tettelin H."/>
            <person name="Glass J.I."/>
            <person name="Rusch D."/>
            <person name="Podicherti R."/>
            <person name="Tsui H.-C.T."/>
            <person name="Winkler M.E."/>
        </authorList>
    </citation>
    <scope>NUCLEOTIDE SEQUENCE</scope>
</reference>
<dbReference type="GO" id="GO:0050660">
    <property type="term" value="F:flavin adenine dinucleotide binding"/>
    <property type="evidence" value="ECO:0007669"/>
    <property type="project" value="InterPro"/>
</dbReference>
<evidence type="ECO:0000313" key="6">
    <source>
        <dbReference type="EMBL" id="SVB10800.1"/>
    </source>
</evidence>
<dbReference type="InterPro" id="IPR036188">
    <property type="entry name" value="FAD/NAD-bd_sf"/>
</dbReference>
<evidence type="ECO:0000256" key="1">
    <source>
        <dbReference type="ARBA" id="ARBA00001974"/>
    </source>
</evidence>
<dbReference type="AlphaFoldDB" id="A0A382BAE6"/>
<evidence type="ECO:0000259" key="5">
    <source>
        <dbReference type="Pfam" id="PF01266"/>
    </source>
</evidence>
<proteinExistence type="predicted"/>
<sequence length="386" mass="42416">MPNHYDVIVVGVGSMGAAACYYLAKRGAKVLGIDSQQVPNTNSSYNGNTRVIRLTYQEHPDYVPLLRDAYQLWEEIEQESSTKLFHKTGVLYAGFPEGEAISGVRLASETHNLPCSTLTHSELAKQFPQFTLPEGMVGALEPEGGYLLSELAVETYVQAAQRLGAALLTSEAVIDWSSNAQGINIRTRCGTHVAAKLILCAGAWSGGILRLPDVPLTVTRQVLGWVRPSRPELFQRGDFPVWNIDPHGDRGMSGIYYGFPMSNDPAEGNGLKLARHHPSTPMPPDEITEETFAADEEEILLPLRRYMPDALGQVQTIKVCKYTNSTDGHFIVDRHPESDRVHFACGFSGHGFKFASVMGKVLSELALDDKTQRPIGFLGLSRFANL</sequence>
<organism evidence="6">
    <name type="scientific">marine metagenome</name>
    <dbReference type="NCBI Taxonomy" id="408172"/>
    <lineage>
        <taxon>unclassified sequences</taxon>
        <taxon>metagenomes</taxon>
        <taxon>ecological metagenomes</taxon>
    </lineage>
</organism>